<dbReference type="SUPFAM" id="SSF49265">
    <property type="entry name" value="Fibronectin type III"/>
    <property type="match status" value="1"/>
</dbReference>
<protein>
    <submittedName>
        <fullName evidence="2">PDK repeat-containing protein</fullName>
    </submittedName>
</protein>
<dbReference type="STRING" id="765912.Thimo_3094"/>
<dbReference type="InterPro" id="IPR022409">
    <property type="entry name" value="PKD/Chitinase_dom"/>
</dbReference>
<dbReference type="InterPro" id="IPR013783">
    <property type="entry name" value="Ig-like_fold"/>
</dbReference>
<evidence type="ECO:0000313" key="2">
    <source>
        <dbReference type="EMBL" id="AGA91779.1"/>
    </source>
</evidence>
<proteinExistence type="predicted"/>
<dbReference type="Proteomes" id="UP000010816">
    <property type="component" value="Chromosome"/>
</dbReference>
<dbReference type="EMBL" id="CP003051">
    <property type="protein sequence ID" value="AGA91779.1"/>
    <property type="molecule type" value="Genomic_DNA"/>
</dbReference>
<name>L0H2G2_9GAMM</name>
<reference evidence="2 3" key="1">
    <citation type="submission" date="2011-09" db="EMBL/GenBank/DDBJ databases">
        <title>Complete sequence of chromosome of Thioflavicoccus mobilis 8321.</title>
        <authorList>
            <consortium name="US DOE Joint Genome Institute"/>
            <person name="Lucas S."/>
            <person name="Han J."/>
            <person name="Lapidus A."/>
            <person name="Cheng J.-F."/>
            <person name="Goodwin L."/>
            <person name="Pitluck S."/>
            <person name="Peters L."/>
            <person name="Ovchinnikova G."/>
            <person name="Lu M."/>
            <person name="Detter J.C."/>
            <person name="Han C."/>
            <person name="Tapia R."/>
            <person name="Land M."/>
            <person name="Hauser L."/>
            <person name="Kyrpides N."/>
            <person name="Ivanova N."/>
            <person name="Pagani I."/>
            <person name="Vogl K."/>
            <person name="Liu Z."/>
            <person name="Imhoff J."/>
            <person name="Thiel V."/>
            <person name="Frigaard N.-U."/>
            <person name="Bryant D."/>
            <person name="Woyke T."/>
        </authorList>
    </citation>
    <scope>NUCLEOTIDE SEQUENCE [LARGE SCALE GENOMIC DNA]</scope>
    <source>
        <strain evidence="2 3">8321</strain>
    </source>
</reference>
<accession>L0H2G2</accession>
<dbReference type="eggNOG" id="COG3291">
    <property type="taxonomic scope" value="Bacteria"/>
</dbReference>
<dbReference type="KEGG" id="tmb:Thimo_3094"/>
<dbReference type="PATRIC" id="fig|765912.4.peg.3026"/>
<feature type="domain" description="PKD" evidence="1">
    <location>
        <begin position="129"/>
        <end position="200"/>
    </location>
</feature>
<dbReference type="AlphaFoldDB" id="L0H2G2"/>
<organism evidence="2 3">
    <name type="scientific">Thioflavicoccus mobilis 8321</name>
    <dbReference type="NCBI Taxonomy" id="765912"/>
    <lineage>
        <taxon>Bacteria</taxon>
        <taxon>Pseudomonadati</taxon>
        <taxon>Pseudomonadota</taxon>
        <taxon>Gammaproteobacteria</taxon>
        <taxon>Chromatiales</taxon>
        <taxon>Chromatiaceae</taxon>
        <taxon>Thioflavicoccus</taxon>
    </lineage>
</organism>
<evidence type="ECO:0000259" key="1">
    <source>
        <dbReference type="PROSITE" id="PS50093"/>
    </source>
</evidence>
<dbReference type="PANTHER" id="PTHR36842">
    <property type="entry name" value="PROTEIN TOLB HOMOLOG"/>
    <property type="match status" value="1"/>
</dbReference>
<dbReference type="Gene3D" id="2.60.40.10">
    <property type="entry name" value="Immunoglobulins"/>
    <property type="match status" value="3"/>
</dbReference>
<dbReference type="SUPFAM" id="SSF49299">
    <property type="entry name" value="PKD domain"/>
    <property type="match status" value="2"/>
</dbReference>
<dbReference type="Pfam" id="PF18911">
    <property type="entry name" value="PKD_4"/>
    <property type="match status" value="2"/>
</dbReference>
<dbReference type="PROSITE" id="PS50093">
    <property type="entry name" value="PKD"/>
    <property type="match status" value="2"/>
</dbReference>
<feature type="domain" description="PKD" evidence="1">
    <location>
        <begin position="212"/>
        <end position="295"/>
    </location>
</feature>
<keyword evidence="3" id="KW-1185">Reference proteome</keyword>
<gene>
    <name evidence="2" type="ORF">Thimo_3094</name>
</gene>
<dbReference type="InterPro" id="IPR035986">
    <property type="entry name" value="PKD_dom_sf"/>
</dbReference>
<dbReference type="PANTHER" id="PTHR36842:SF1">
    <property type="entry name" value="PROTEIN TOLB"/>
    <property type="match status" value="1"/>
</dbReference>
<dbReference type="CDD" id="cd00146">
    <property type="entry name" value="PKD"/>
    <property type="match status" value="2"/>
</dbReference>
<evidence type="ECO:0000313" key="3">
    <source>
        <dbReference type="Proteomes" id="UP000010816"/>
    </source>
</evidence>
<dbReference type="InterPro" id="IPR036116">
    <property type="entry name" value="FN3_sf"/>
</dbReference>
<dbReference type="InterPro" id="IPR000601">
    <property type="entry name" value="PKD_dom"/>
</dbReference>
<dbReference type="SMART" id="SM00089">
    <property type="entry name" value="PKD"/>
    <property type="match status" value="2"/>
</dbReference>
<dbReference type="HOGENOM" id="CLU_455554_0_0_6"/>
<sequence length="599" mass="64517">MRRRQVDGLSPLFGFSARHWPWSLALALASLILVTSAASGANIEAAETADIAIAWDPVQDPRVADYRVHWGRTSGAYDHAQTTPSNDLTITGLFSGKTYYFAVQACAAAPDRCSAYSDELAAVIPHAPPHASFSLGPTSGIAPVSIEFSNESEGLIDAYSWDFGDGTIGTGPAPVHTYTEPGSYSPTLTVTGPGGTSSTAYPGKIEVGHPAPIPDFTANKTIGEVPLTVTFTDTSEGSVDACRWEVGDGTSLGGCTLVHTYVAPGVYTVTLEARGPDASATKTKADLITARAPALVVDYNDGSRDAIDDYHWDFGDGVVGSSDTLGREGGVQPEFAIETGEVALDHESKWVGFERAYVDPIVIVKPLTGIGRDPAVTRIDAVEGDGFWLRIQEWAYLDGPHRTETVGYIVVERGRHQLADGRWLEADKLELSSEEGYLSRAFSVPFGDIPVVISTVATTHDPTPVTTRLRTGDSGFEVALQEEEVASGLHGQEVVNYLAWEPSLGELDGIQFEVGRTGDEVTNRRYDLEFDDTLDADPVFLADMQSANGTDTANLRWQRRGERSVGVWVDEERSRDWETFHDAETLGYIAIDHTASPSP</sequence>